<protein>
    <submittedName>
        <fullName evidence="4">Flavin reductase</fullName>
    </submittedName>
</protein>
<dbReference type="GO" id="GO:0010181">
    <property type="term" value="F:FMN binding"/>
    <property type="evidence" value="ECO:0007669"/>
    <property type="project" value="InterPro"/>
</dbReference>
<dbReference type="SMART" id="SM00903">
    <property type="entry name" value="Flavin_Reduct"/>
    <property type="match status" value="1"/>
</dbReference>
<comment type="similarity">
    <text evidence="1">Belongs to the non-flavoprotein flavin reductase family.</text>
</comment>
<proteinExistence type="inferred from homology"/>
<dbReference type="Gene3D" id="3.90.79.10">
    <property type="entry name" value="Nucleoside Triphosphate Pyrophosphohydrolase"/>
    <property type="match status" value="1"/>
</dbReference>
<accession>A0A2W2BTH8</accession>
<dbReference type="PANTHER" id="PTHR30466:SF11">
    <property type="entry name" value="FLAVIN-DEPENDENT MONOOXYGENASE, REDUCTASE SUBUNIT HSAB"/>
    <property type="match status" value="1"/>
</dbReference>
<sequence>MPRARVEGASDIDAQLASFLTRRLSGFDNRELRSAFGSFMTGVTIVTTTGVDGGPRGFTANSFTSVSLEPPLLMICIGKQAASMETFRRARGFAVNILSEAQKDTSVLFASKRHDKFEAASWRPGPFGNPLIEGSAAWFDCARYQVIDAGDHIILMGHIEAFSYSDANPLGYARGHYITLGLEQAAVNAASSASRTVVGAILENDNRLVLLPDPSRPSGLALPEVGRLGPSGSASQLHDLLQREGLDATLGFLFAVFENPGTREQCIYYRGEALLHARGRTVLADFEDIPWDRLPDEATRSMLRRYAAERKIGRFKVYSGDHRQGTVKAVD</sequence>
<organism evidence="4 5">
    <name type="scientific">Aestuariivirga litoralis</name>
    <dbReference type="NCBI Taxonomy" id="2650924"/>
    <lineage>
        <taxon>Bacteria</taxon>
        <taxon>Pseudomonadati</taxon>
        <taxon>Pseudomonadota</taxon>
        <taxon>Alphaproteobacteria</taxon>
        <taxon>Hyphomicrobiales</taxon>
        <taxon>Aestuariivirgaceae</taxon>
        <taxon>Aestuariivirga</taxon>
    </lineage>
</organism>
<dbReference type="Gene3D" id="2.30.110.10">
    <property type="entry name" value="Electron Transport, Fmn-binding Protein, Chain A"/>
    <property type="match status" value="1"/>
</dbReference>
<feature type="domain" description="Flavin reductase like" evidence="3">
    <location>
        <begin position="36"/>
        <end position="179"/>
    </location>
</feature>
<dbReference type="InterPro" id="IPR002563">
    <property type="entry name" value="Flavin_Rdtase-like_dom"/>
</dbReference>
<dbReference type="Proteomes" id="UP000248795">
    <property type="component" value="Unassembled WGS sequence"/>
</dbReference>
<dbReference type="InterPro" id="IPR050268">
    <property type="entry name" value="NADH-dep_flavin_reductase"/>
</dbReference>
<dbReference type="Pfam" id="PF01613">
    <property type="entry name" value="Flavin_Reduct"/>
    <property type="match status" value="1"/>
</dbReference>
<evidence type="ECO:0000313" key="5">
    <source>
        <dbReference type="Proteomes" id="UP000248795"/>
    </source>
</evidence>
<gene>
    <name evidence="4" type="ORF">DK847_13070</name>
</gene>
<evidence type="ECO:0000259" key="3">
    <source>
        <dbReference type="SMART" id="SM00903"/>
    </source>
</evidence>
<name>A0A2W2BTH8_9HYPH</name>
<keyword evidence="5" id="KW-1185">Reference proteome</keyword>
<evidence type="ECO:0000256" key="2">
    <source>
        <dbReference type="ARBA" id="ARBA00023002"/>
    </source>
</evidence>
<evidence type="ECO:0000256" key="1">
    <source>
        <dbReference type="ARBA" id="ARBA00008898"/>
    </source>
</evidence>
<keyword evidence="2" id="KW-0560">Oxidoreductase</keyword>
<dbReference type="PANTHER" id="PTHR30466">
    <property type="entry name" value="FLAVIN REDUCTASE"/>
    <property type="match status" value="1"/>
</dbReference>
<dbReference type="EMBL" id="QKVK01000005">
    <property type="protein sequence ID" value="PZF76746.1"/>
    <property type="molecule type" value="Genomic_DNA"/>
</dbReference>
<comment type="caution">
    <text evidence="4">The sequence shown here is derived from an EMBL/GenBank/DDBJ whole genome shotgun (WGS) entry which is preliminary data.</text>
</comment>
<dbReference type="SUPFAM" id="SSF50475">
    <property type="entry name" value="FMN-binding split barrel"/>
    <property type="match status" value="1"/>
</dbReference>
<dbReference type="InterPro" id="IPR012349">
    <property type="entry name" value="Split_barrel_FMN-bd"/>
</dbReference>
<reference evidence="5" key="1">
    <citation type="submission" date="2018-06" db="EMBL/GenBank/DDBJ databases">
        <title>Aestuariibacter litoralis strain KCTC 52945T.</title>
        <authorList>
            <person name="Li X."/>
            <person name="Salam N."/>
            <person name="Li J.-L."/>
            <person name="Chen Y.-M."/>
            <person name="Yang Z.-W."/>
            <person name="Zhang L.-Y."/>
            <person name="Han M.-X."/>
            <person name="Xiao M."/>
            <person name="Li W.-J."/>
        </authorList>
    </citation>
    <scope>NUCLEOTIDE SEQUENCE [LARGE SCALE GENOMIC DNA]</scope>
    <source>
        <strain evidence="5">KCTC 52945</strain>
    </source>
</reference>
<dbReference type="GO" id="GO:0042602">
    <property type="term" value="F:riboflavin reductase (NADPH) activity"/>
    <property type="evidence" value="ECO:0007669"/>
    <property type="project" value="TreeGrafter"/>
</dbReference>
<dbReference type="AlphaFoldDB" id="A0A2W2BTH8"/>
<evidence type="ECO:0000313" key="4">
    <source>
        <dbReference type="EMBL" id="PZF76746.1"/>
    </source>
</evidence>